<protein>
    <submittedName>
        <fullName evidence="1">Uncharacterized protein</fullName>
    </submittedName>
</protein>
<dbReference type="OrthoDB" id="10313679at2759"/>
<comment type="caution">
    <text evidence="1">The sequence shown here is derived from an EMBL/GenBank/DDBJ whole genome shotgun (WGS) entry which is preliminary data.</text>
</comment>
<sequence>MKKRPKIKKTKKQKPLVAFGPPETDAIFNQKWLLKLGAHLRDWPGLGFPWSAAAMPGWCEIGCRLATEHRTARKERAMHLREPPIALEIDFWTSYPLYESSSHPVNAEFFIAQLVDEMMVLWPLDLGERSDGSLRPQIIAAIDQVESAQANKLWAAKPDPAVFQIIRKRLFEQTLEEVESRIGKNALCFSDGEAESCLIGADRASYMSDSRAQEWCTSGGVLCIELAISVAVDS</sequence>
<name>A0A2S6C891_9PEZI</name>
<evidence type="ECO:0000313" key="1">
    <source>
        <dbReference type="EMBL" id="PPJ55945.1"/>
    </source>
</evidence>
<dbReference type="Proteomes" id="UP000237631">
    <property type="component" value="Unassembled WGS sequence"/>
</dbReference>
<reference evidence="2" key="1">
    <citation type="journal article" date="2017" name="bioRxiv">
        <title>Conservation of a gene cluster reveals novel cercosporin biosynthetic mechanisms and extends production to the genus Colletotrichum.</title>
        <authorList>
            <person name="de Jonge R."/>
            <person name="Ebert M.K."/>
            <person name="Huitt-Roehl C.R."/>
            <person name="Pal P."/>
            <person name="Suttle J.C."/>
            <person name="Spanner R.E."/>
            <person name="Neubauer J.D."/>
            <person name="Jurick W.M.II."/>
            <person name="Stott K.A."/>
            <person name="Secor G.A."/>
            <person name="Thomma B.P.H.J."/>
            <person name="Van de Peer Y."/>
            <person name="Townsend C.A."/>
            <person name="Bolton M.D."/>
        </authorList>
    </citation>
    <scope>NUCLEOTIDE SEQUENCE [LARGE SCALE GENOMIC DNA]</scope>
    <source>
        <strain evidence="2">CBS538.71</strain>
    </source>
</reference>
<evidence type="ECO:0000313" key="2">
    <source>
        <dbReference type="Proteomes" id="UP000237631"/>
    </source>
</evidence>
<proteinExistence type="predicted"/>
<dbReference type="EMBL" id="PNEN01000528">
    <property type="protein sequence ID" value="PPJ55945.1"/>
    <property type="molecule type" value="Genomic_DNA"/>
</dbReference>
<organism evidence="1 2">
    <name type="scientific">Cercospora berteroae</name>
    <dbReference type="NCBI Taxonomy" id="357750"/>
    <lineage>
        <taxon>Eukaryota</taxon>
        <taxon>Fungi</taxon>
        <taxon>Dikarya</taxon>
        <taxon>Ascomycota</taxon>
        <taxon>Pezizomycotina</taxon>
        <taxon>Dothideomycetes</taxon>
        <taxon>Dothideomycetidae</taxon>
        <taxon>Mycosphaerellales</taxon>
        <taxon>Mycosphaerellaceae</taxon>
        <taxon>Cercospora</taxon>
    </lineage>
</organism>
<gene>
    <name evidence="1" type="ORF">CBER1_03577</name>
</gene>
<accession>A0A2S6C891</accession>
<dbReference type="AlphaFoldDB" id="A0A2S6C891"/>
<keyword evidence="2" id="KW-1185">Reference proteome</keyword>